<dbReference type="Proteomes" id="UP000202420">
    <property type="component" value="Segment"/>
</dbReference>
<organism evidence="1 2">
    <name type="scientific">Chlorovirus heliozoae</name>
    <dbReference type="NCBI Taxonomy" id="322019"/>
    <lineage>
        <taxon>Viruses</taxon>
        <taxon>Varidnaviria</taxon>
        <taxon>Bamfordvirae</taxon>
        <taxon>Nucleocytoviricota</taxon>
        <taxon>Megaviricetes</taxon>
        <taxon>Algavirales</taxon>
        <taxon>Phycodnaviridae</taxon>
        <taxon>Chlorovirus</taxon>
    </lineage>
</organism>
<dbReference type="OrthoDB" id="39567at10239"/>
<keyword evidence="2" id="KW-1185">Reference proteome</keyword>
<dbReference type="InterPro" id="IPR036249">
    <property type="entry name" value="Thioredoxin-like_sf"/>
</dbReference>
<evidence type="ECO:0000313" key="2">
    <source>
        <dbReference type="Proteomes" id="UP000202420"/>
    </source>
</evidence>
<dbReference type="GeneID" id="5470662"/>
<dbReference type="KEGG" id="vg:5470662"/>
<evidence type="ECO:0000313" key="1">
    <source>
        <dbReference type="EMBL" id="ABT16547.1"/>
    </source>
</evidence>
<dbReference type="Gene3D" id="3.40.30.10">
    <property type="entry name" value="Glutaredoxin"/>
    <property type="match status" value="1"/>
</dbReference>
<accession>A7K923</accession>
<reference evidence="1 2" key="1">
    <citation type="submission" date="2006-09" db="EMBL/GenBank/DDBJ databases">
        <title>Sequence and annotation of the 288-kb ATCV-1 virus that infects an endosymbiotic Chlorella strain of the heliozoon Acanthocystis turfacea.</title>
        <authorList>
            <person name="Fitzgerald L.A."/>
            <person name="Graves M.V."/>
            <person name="Li X."/>
            <person name="Pfitzner A.J.P."/>
            <person name="Hartigan J."/>
            <person name="Van Etten J.L."/>
        </authorList>
    </citation>
    <scope>NUCLEOTIDE SEQUENCE [LARGE SCALE GENOMIC DNA]</scope>
    <source>
        <strain evidence="1 2">ATCV-1</strain>
    </source>
</reference>
<dbReference type="RefSeq" id="YP_001426894.1">
    <property type="nucleotide sequence ID" value="NC_008724.1"/>
</dbReference>
<protein>
    <submittedName>
        <fullName evidence="1">Uncharacterized protein Z413L</fullName>
    </submittedName>
</protein>
<dbReference type="SUPFAM" id="SSF52833">
    <property type="entry name" value="Thioredoxin-like"/>
    <property type="match status" value="1"/>
</dbReference>
<dbReference type="EMBL" id="EF101928">
    <property type="protein sequence ID" value="ABT16547.1"/>
    <property type="molecule type" value="Genomic_DNA"/>
</dbReference>
<name>A7K923_9PHYC</name>
<sequence length="112" mass="12995">MHVVKVLNYRKLLRSVRTGNKHSVLTITARECPRSNNLLARLDARRDLNVDVFDIVFEKNNPIGPLFEIRRVPTVILLEHGMPIVRISEMSDLDEFIETVKDIVTNDRNPFE</sequence>
<gene>
    <name evidence="1" type="primary">Z413L</name>
    <name evidence="1" type="ORF">ATCV1_Z413L</name>
</gene>
<proteinExistence type="predicted"/>